<reference evidence="2 3" key="1">
    <citation type="submission" date="2020-04" db="EMBL/GenBank/DDBJ databases">
        <title>Luteolibacter sp. G-1-1-1 isolated from soil.</title>
        <authorList>
            <person name="Dahal R.H."/>
        </authorList>
    </citation>
    <scope>NUCLEOTIDE SEQUENCE [LARGE SCALE GENOMIC DNA]</scope>
    <source>
        <strain evidence="2 3">G-1-1-1</strain>
    </source>
</reference>
<keyword evidence="3" id="KW-1185">Reference proteome</keyword>
<protein>
    <submittedName>
        <fullName evidence="2">Uncharacterized protein</fullName>
    </submittedName>
</protein>
<dbReference type="AlphaFoldDB" id="A0A858RFA3"/>
<name>A0A858RFA3_9BACT</name>
<proteinExistence type="predicted"/>
<organism evidence="2 3">
    <name type="scientific">Luteolibacter luteus</name>
    <dbReference type="NCBI Taxonomy" id="2728835"/>
    <lineage>
        <taxon>Bacteria</taxon>
        <taxon>Pseudomonadati</taxon>
        <taxon>Verrucomicrobiota</taxon>
        <taxon>Verrucomicrobiia</taxon>
        <taxon>Verrucomicrobiales</taxon>
        <taxon>Verrucomicrobiaceae</taxon>
        <taxon>Luteolibacter</taxon>
    </lineage>
</organism>
<evidence type="ECO:0000256" key="1">
    <source>
        <dbReference type="SAM" id="MobiDB-lite"/>
    </source>
</evidence>
<dbReference type="KEGG" id="luo:HHL09_05460"/>
<gene>
    <name evidence="2" type="ORF">HHL09_05460</name>
</gene>
<evidence type="ECO:0000313" key="2">
    <source>
        <dbReference type="EMBL" id="QJE95244.1"/>
    </source>
</evidence>
<feature type="region of interest" description="Disordered" evidence="1">
    <location>
        <begin position="83"/>
        <end position="103"/>
    </location>
</feature>
<dbReference type="Proteomes" id="UP000501812">
    <property type="component" value="Chromosome"/>
</dbReference>
<dbReference type="RefSeq" id="WP_169453486.1">
    <property type="nucleotide sequence ID" value="NZ_CP051774.1"/>
</dbReference>
<sequence>MLPAQLIAAKEAASAEIEARRAEAETAGQREGMWTFRHALQIVRTFADVQQALRQLRGHAAFTSVKEKAAAYTEAFDILTRHTGETPAESKPRHESEEMPCLF</sequence>
<feature type="compositionally biased region" description="Basic and acidic residues" evidence="1">
    <location>
        <begin position="83"/>
        <end position="97"/>
    </location>
</feature>
<accession>A0A858RFA3</accession>
<evidence type="ECO:0000313" key="3">
    <source>
        <dbReference type="Proteomes" id="UP000501812"/>
    </source>
</evidence>
<dbReference type="EMBL" id="CP051774">
    <property type="protein sequence ID" value="QJE95244.1"/>
    <property type="molecule type" value="Genomic_DNA"/>
</dbReference>